<keyword evidence="1" id="KW-0812">Transmembrane</keyword>
<evidence type="ECO:0000256" key="1">
    <source>
        <dbReference type="SAM" id="Phobius"/>
    </source>
</evidence>
<dbReference type="GO" id="GO:0016020">
    <property type="term" value="C:membrane"/>
    <property type="evidence" value="ECO:0007669"/>
    <property type="project" value="TreeGrafter"/>
</dbReference>
<accession>A0A1S0U0F8</accession>
<dbReference type="OrthoDB" id="110174at2759"/>
<dbReference type="KEGG" id="loa:LOAG_05380"/>
<keyword evidence="1" id="KW-1133">Transmembrane helix</keyword>
<dbReference type="AlphaFoldDB" id="A0A1S0U0F8"/>
<name>A0A1S0U0F8_LOALO</name>
<dbReference type="InParanoid" id="A0A1S0U0F8"/>
<feature type="transmembrane region" description="Helical" evidence="1">
    <location>
        <begin position="165"/>
        <end position="187"/>
    </location>
</feature>
<proteinExistence type="predicted"/>
<dbReference type="PANTHER" id="PTHR21824:SF3">
    <property type="entry name" value="DUF5683 DOMAIN-CONTAINING PROTEIN"/>
    <property type="match status" value="1"/>
</dbReference>
<dbReference type="OMA" id="EWRGGFY"/>
<evidence type="ECO:0000313" key="2">
    <source>
        <dbReference type="EMBL" id="EFO23102.2"/>
    </source>
</evidence>
<dbReference type="EMBL" id="JH712189">
    <property type="protein sequence ID" value="EFO23102.2"/>
    <property type="molecule type" value="Genomic_DNA"/>
</dbReference>
<protein>
    <submittedName>
        <fullName evidence="2">Uncharacterized protein</fullName>
    </submittedName>
</protein>
<dbReference type="CTD" id="9942792"/>
<dbReference type="FunCoup" id="A0A1S0U0F8">
    <property type="interactions" value="3"/>
</dbReference>
<keyword evidence="1" id="KW-0472">Membrane</keyword>
<feature type="transmembrane region" description="Helical" evidence="1">
    <location>
        <begin position="193"/>
        <end position="214"/>
    </location>
</feature>
<dbReference type="PANTHER" id="PTHR21824">
    <property type="entry name" value="TRANSMEMBRANE PROTEIN 177"/>
    <property type="match status" value="1"/>
</dbReference>
<sequence length="310" mass="35367">MMSKWEKRILQTAAVIGISVYPSTMIAFHNGLIELGRRTIVYNVPDEIVEMVESELDKLKNLLMKVNANIAVTDSLNPEWRGGFYFRNGFELLLPIRAVAKNLSEVPNMKQIVSIKTNDFFSSKKKFLDTTTDIGKHIFDDYFLSEAARRFLIRRELLRANSRQFVMVPVSMWILLLSVVCLSFTFLMRYGRIISYGSLTLLIPSAAVVFRNAMRNFLIHGEMMLDYDACADSPEYVEGARQYLNSSRATNLRIRNALGDLESKFIAANGDSVGDSWPYSKRLKAIEKLAAEQRQKKTLPPVIRTSKFNP</sequence>
<reference evidence="2" key="1">
    <citation type="submission" date="2012-04" db="EMBL/GenBank/DDBJ databases">
        <title>The Genome Sequence of Loa loa.</title>
        <authorList>
            <consortium name="The Broad Institute Genome Sequencing Platform"/>
            <consortium name="Broad Institute Genome Sequencing Center for Infectious Disease"/>
            <person name="Nutman T.B."/>
            <person name="Fink D.L."/>
            <person name="Russ C."/>
            <person name="Young S."/>
            <person name="Zeng Q."/>
            <person name="Gargeya S."/>
            <person name="Alvarado L."/>
            <person name="Berlin A."/>
            <person name="Chapman S.B."/>
            <person name="Chen Z."/>
            <person name="Freedman E."/>
            <person name="Gellesch M."/>
            <person name="Goldberg J."/>
            <person name="Griggs A."/>
            <person name="Gujja S."/>
            <person name="Heilman E.R."/>
            <person name="Heiman D."/>
            <person name="Howarth C."/>
            <person name="Mehta T."/>
            <person name="Neiman D."/>
            <person name="Pearson M."/>
            <person name="Roberts A."/>
            <person name="Saif S."/>
            <person name="Shea T."/>
            <person name="Shenoy N."/>
            <person name="Sisk P."/>
            <person name="Stolte C."/>
            <person name="Sykes S."/>
            <person name="White J."/>
            <person name="Yandava C."/>
            <person name="Haas B."/>
            <person name="Henn M.R."/>
            <person name="Nusbaum C."/>
            <person name="Birren B."/>
        </authorList>
    </citation>
    <scope>NUCLEOTIDE SEQUENCE [LARGE SCALE GENOMIC DNA]</scope>
</reference>
<dbReference type="RefSeq" id="XP_003140965.2">
    <property type="nucleotide sequence ID" value="XM_003140917.2"/>
</dbReference>
<dbReference type="InterPro" id="IPR026620">
    <property type="entry name" value="TMEM177"/>
</dbReference>
<organism evidence="2">
    <name type="scientific">Loa loa</name>
    <name type="common">Eye worm</name>
    <name type="synonym">Filaria loa</name>
    <dbReference type="NCBI Taxonomy" id="7209"/>
    <lineage>
        <taxon>Eukaryota</taxon>
        <taxon>Metazoa</taxon>
        <taxon>Ecdysozoa</taxon>
        <taxon>Nematoda</taxon>
        <taxon>Chromadorea</taxon>
        <taxon>Rhabditida</taxon>
        <taxon>Spirurina</taxon>
        <taxon>Spiruromorpha</taxon>
        <taxon>Filarioidea</taxon>
        <taxon>Onchocercidae</taxon>
        <taxon>Loa</taxon>
    </lineage>
</organism>
<dbReference type="GeneID" id="9942792"/>
<gene>
    <name evidence="2" type="ORF">LOAG_05380</name>
</gene>